<evidence type="ECO:0000313" key="1">
    <source>
        <dbReference type="EMBL" id="KAK5630695.1"/>
    </source>
</evidence>
<keyword evidence="2" id="KW-1185">Reference proteome</keyword>
<proteinExistence type="predicted"/>
<dbReference type="AlphaFoldDB" id="A0AAN7YYS8"/>
<name>A0AAN7YYS8_9PEZI</name>
<sequence length="77" mass="8935">MERMDPVLSQATEHFGYRPGPTSTMALCLTRLASALWKFCVNAWNLSYLDLHRRDRHAMPGTERMEKGKFGEDRVLH</sequence>
<gene>
    <name evidence="1" type="ORF">RRF57_006410</name>
</gene>
<dbReference type="EMBL" id="JAWHQM010000017">
    <property type="protein sequence ID" value="KAK5630695.1"/>
    <property type="molecule type" value="Genomic_DNA"/>
</dbReference>
<dbReference type="Proteomes" id="UP001305414">
    <property type="component" value="Unassembled WGS sequence"/>
</dbReference>
<protein>
    <submittedName>
        <fullName evidence="1">Uncharacterized protein</fullName>
    </submittedName>
</protein>
<comment type="caution">
    <text evidence="1">The sequence shown here is derived from an EMBL/GenBank/DDBJ whole genome shotgun (WGS) entry which is preliminary data.</text>
</comment>
<organism evidence="1 2">
    <name type="scientific">Xylaria bambusicola</name>
    <dbReference type="NCBI Taxonomy" id="326684"/>
    <lineage>
        <taxon>Eukaryota</taxon>
        <taxon>Fungi</taxon>
        <taxon>Dikarya</taxon>
        <taxon>Ascomycota</taxon>
        <taxon>Pezizomycotina</taxon>
        <taxon>Sordariomycetes</taxon>
        <taxon>Xylariomycetidae</taxon>
        <taxon>Xylariales</taxon>
        <taxon>Xylariaceae</taxon>
        <taxon>Xylaria</taxon>
    </lineage>
</organism>
<accession>A0AAN7YYS8</accession>
<reference evidence="1 2" key="1">
    <citation type="submission" date="2023-10" db="EMBL/GenBank/DDBJ databases">
        <title>Draft genome sequence of Xylaria bambusicola isolate GMP-LS, the root and basal stem rot pathogen of sugarcane in Indonesia.</title>
        <authorList>
            <person name="Selvaraj P."/>
            <person name="Muralishankar V."/>
            <person name="Muruganantham S."/>
            <person name="Sp S."/>
            <person name="Haryani S."/>
            <person name="Lau K.J.X."/>
            <person name="Naqvi N.I."/>
        </authorList>
    </citation>
    <scope>NUCLEOTIDE SEQUENCE [LARGE SCALE GENOMIC DNA]</scope>
    <source>
        <strain evidence="1">GMP-LS</strain>
    </source>
</reference>
<evidence type="ECO:0000313" key="2">
    <source>
        <dbReference type="Proteomes" id="UP001305414"/>
    </source>
</evidence>